<dbReference type="EMBL" id="QGGY01000004">
    <property type="protein sequence ID" value="PWJ76841.1"/>
    <property type="molecule type" value="Genomic_DNA"/>
</dbReference>
<gene>
    <name evidence="1" type="ORF">C7383_104290</name>
</gene>
<dbReference type="PANTHER" id="PTHR43434">
    <property type="entry name" value="PHOSPHOGLYCOLATE PHOSPHATASE"/>
    <property type="match status" value="1"/>
</dbReference>
<dbReference type="InterPro" id="IPR006439">
    <property type="entry name" value="HAD-SF_hydro_IA"/>
</dbReference>
<dbReference type="InterPro" id="IPR041492">
    <property type="entry name" value="HAD_2"/>
</dbReference>
<organism evidence="1 2">
    <name type="scientific">Murimonas intestini</name>
    <dbReference type="NCBI Taxonomy" id="1337051"/>
    <lineage>
        <taxon>Bacteria</taxon>
        <taxon>Bacillati</taxon>
        <taxon>Bacillota</taxon>
        <taxon>Clostridia</taxon>
        <taxon>Lachnospirales</taxon>
        <taxon>Lachnospiraceae</taxon>
        <taxon>Murimonas</taxon>
    </lineage>
</organism>
<evidence type="ECO:0000313" key="2">
    <source>
        <dbReference type="Proteomes" id="UP000245412"/>
    </source>
</evidence>
<sequence>MDGIIFDIDGTIWDSREPVAKAWNDVLENETDLDIRVDAQILTGLFGKPMTEIRDSLFGDLPEEERGRVAARCYERENEYLYDEPGTVYPGIMEAIKELSTRYPLFIASNCQDGYIQVLLKSTGLSEYFKDFICYDDTGLSKGKNIRILMERNGLNEVVYVGDTKGDEEACREAGIPFAYVTYGLGEAAEPDYVIHTAGQLTELW</sequence>
<dbReference type="NCBIfam" id="TIGR01549">
    <property type="entry name" value="HAD-SF-IA-v1"/>
    <property type="match status" value="1"/>
</dbReference>
<protein>
    <submittedName>
        <fullName evidence="1">Phosphoglycolate phosphatase</fullName>
    </submittedName>
</protein>
<comment type="caution">
    <text evidence="1">The sequence shown here is derived from an EMBL/GenBank/DDBJ whole genome shotgun (WGS) entry which is preliminary data.</text>
</comment>
<name>A0AB73T658_9FIRM</name>
<dbReference type="SUPFAM" id="SSF56784">
    <property type="entry name" value="HAD-like"/>
    <property type="match status" value="1"/>
</dbReference>
<dbReference type="Gene3D" id="3.40.50.1000">
    <property type="entry name" value="HAD superfamily/HAD-like"/>
    <property type="match status" value="1"/>
</dbReference>
<dbReference type="InterPro" id="IPR023198">
    <property type="entry name" value="PGP-like_dom2"/>
</dbReference>
<dbReference type="SFLD" id="SFLDS00003">
    <property type="entry name" value="Haloacid_Dehalogenase"/>
    <property type="match status" value="1"/>
</dbReference>
<proteinExistence type="predicted"/>
<dbReference type="Proteomes" id="UP000245412">
    <property type="component" value="Unassembled WGS sequence"/>
</dbReference>
<accession>A0AB73T658</accession>
<dbReference type="SFLD" id="SFLDG01129">
    <property type="entry name" value="C1.5:_HAD__Beta-PGM__Phosphata"/>
    <property type="match status" value="1"/>
</dbReference>
<reference evidence="1 2" key="1">
    <citation type="submission" date="2018-05" db="EMBL/GenBank/DDBJ databases">
        <authorList>
            <person name="Goeker M."/>
            <person name="Huntemann M."/>
            <person name="Clum A."/>
            <person name="Pillay M."/>
            <person name="Palaniappan K."/>
            <person name="Varghese N."/>
            <person name="Mikhailova N."/>
            <person name="Stamatis D."/>
            <person name="Reddy T."/>
            <person name="Daum C."/>
            <person name="Shapiro N."/>
            <person name="Ivanova N."/>
            <person name="Kyrpides N."/>
            <person name="Woyke T."/>
        </authorList>
    </citation>
    <scope>NUCLEOTIDE SEQUENCE [LARGE SCALE GENOMIC DNA]</scope>
    <source>
        <strain evidence="1 2">DSM 26524</strain>
    </source>
</reference>
<dbReference type="Pfam" id="PF13419">
    <property type="entry name" value="HAD_2"/>
    <property type="match status" value="1"/>
</dbReference>
<dbReference type="InterPro" id="IPR023214">
    <property type="entry name" value="HAD_sf"/>
</dbReference>
<dbReference type="GO" id="GO:0006281">
    <property type="term" value="P:DNA repair"/>
    <property type="evidence" value="ECO:0007669"/>
    <property type="project" value="TreeGrafter"/>
</dbReference>
<dbReference type="InterPro" id="IPR036412">
    <property type="entry name" value="HAD-like_sf"/>
</dbReference>
<dbReference type="InterPro" id="IPR050155">
    <property type="entry name" value="HAD-like_hydrolase_sf"/>
</dbReference>
<evidence type="ECO:0000313" key="1">
    <source>
        <dbReference type="EMBL" id="PWJ76841.1"/>
    </source>
</evidence>
<dbReference type="AlphaFoldDB" id="A0AB73T658"/>
<dbReference type="GO" id="GO:0008967">
    <property type="term" value="F:phosphoglycolate phosphatase activity"/>
    <property type="evidence" value="ECO:0007669"/>
    <property type="project" value="TreeGrafter"/>
</dbReference>
<dbReference type="RefSeq" id="WP_109625974.1">
    <property type="nucleotide sequence ID" value="NZ_JANKBI010000023.1"/>
</dbReference>
<keyword evidence="2" id="KW-1185">Reference proteome</keyword>
<dbReference type="PANTHER" id="PTHR43434:SF1">
    <property type="entry name" value="PHOSPHOGLYCOLATE PHOSPHATASE"/>
    <property type="match status" value="1"/>
</dbReference>
<dbReference type="Gene3D" id="1.10.150.240">
    <property type="entry name" value="Putative phosphatase, domain 2"/>
    <property type="match status" value="1"/>
</dbReference>